<dbReference type="CDD" id="cd15485">
    <property type="entry name" value="ZIP_Cat8"/>
    <property type="match status" value="1"/>
</dbReference>
<dbReference type="InterPro" id="IPR036864">
    <property type="entry name" value="Zn2-C6_fun-type_DNA-bd_sf"/>
</dbReference>
<dbReference type="SMART" id="SM00906">
    <property type="entry name" value="Fungal_trans"/>
    <property type="match status" value="1"/>
</dbReference>
<reference evidence="11" key="1">
    <citation type="journal article" date="2016" name="Genome Announc.">
        <title>Genome Sequence of Ustilaginoidea virens IPU010, a Rice Pathogenic Fungus Causing False Smut.</title>
        <authorList>
            <person name="Kumagai T."/>
            <person name="Ishii T."/>
            <person name="Terai G."/>
            <person name="Umemura M."/>
            <person name="Machida M."/>
            <person name="Asai K."/>
        </authorList>
    </citation>
    <scope>NUCLEOTIDE SEQUENCE [LARGE SCALE GENOMIC DNA]</scope>
    <source>
        <strain evidence="11">IPU010</strain>
    </source>
</reference>
<dbReference type="Proteomes" id="UP000027002">
    <property type="component" value="Chromosome 4"/>
</dbReference>
<evidence type="ECO:0000259" key="10">
    <source>
        <dbReference type="PROSITE" id="PS50048"/>
    </source>
</evidence>
<evidence type="ECO:0000313" key="14">
    <source>
        <dbReference type="Proteomes" id="UP000054053"/>
    </source>
</evidence>
<feature type="region of interest" description="Disordered" evidence="9">
    <location>
        <begin position="816"/>
        <end position="846"/>
    </location>
</feature>
<evidence type="ECO:0000313" key="13">
    <source>
        <dbReference type="Proteomes" id="UP000027002"/>
    </source>
</evidence>
<dbReference type="STRING" id="1159556.A0A063BZ99"/>
<protein>
    <recommendedName>
        <fullName evidence="10">Zn(2)-C6 fungal-type domain-containing protein</fullName>
    </recommendedName>
</protein>
<dbReference type="GO" id="GO:0008270">
    <property type="term" value="F:zinc ion binding"/>
    <property type="evidence" value="ECO:0007669"/>
    <property type="project" value="InterPro"/>
</dbReference>
<feature type="compositionally biased region" description="Low complexity" evidence="9">
    <location>
        <begin position="121"/>
        <end position="130"/>
    </location>
</feature>
<organism evidence="11 14">
    <name type="scientific">Ustilaginoidea virens</name>
    <name type="common">Rice false smut fungus</name>
    <name type="synonym">Villosiclava virens</name>
    <dbReference type="NCBI Taxonomy" id="1159556"/>
    <lineage>
        <taxon>Eukaryota</taxon>
        <taxon>Fungi</taxon>
        <taxon>Dikarya</taxon>
        <taxon>Ascomycota</taxon>
        <taxon>Pezizomycotina</taxon>
        <taxon>Sordariomycetes</taxon>
        <taxon>Hypocreomycetidae</taxon>
        <taxon>Hypocreales</taxon>
        <taxon>Clavicipitaceae</taxon>
        <taxon>Ustilaginoidea</taxon>
    </lineage>
</organism>
<evidence type="ECO:0000256" key="6">
    <source>
        <dbReference type="ARBA" id="ARBA00023163"/>
    </source>
</evidence>
<sequence>MPGIFPMKVIKVGNSAQSRVAQACDRCRSKKIRCDGVRPTCSQCATVGFECRTSDKLSRRAFPRGYTESLEERVRQLETEVRELKDLLDEKDEKMDILCATLGNPQRRPSAASQPPPQPPDQSKASPAPSAKEDLFRIQGSPLLLGAENSESYFMGPSSGRSFVLSFKRKLQELGKPCNDFNPDAFLHVQGCAPLTLEDDDVPRASPGLPPRIFSDRCVNVFFQEVAPLFPVLHKPTFLRVYEEFVANPKKVRGHHKLAQLYLVFSIAGVASESPDYQQVAACERQWDQAVQSLVLENTMSTLQCLILALLYCTIRADNKRVQHFKGLAVGLSHRLGLHQSQKRFSFGVLTLETRKKVFWTLYTLDCFTAATLGLPKLLREDDVRTEYPADADDEYITEKGFQPTLPGEFTRLSSALALFRASRILARILETNYPTLSSYELSLQRLGAFEEELDAWYDDLPAHLRLTFSQDKPSTETTGSRSPILALAYYHIRTLIHRPAVGSSLGCKAAPALLSIVSSSKRIIQVVQLLEERNMSFAFCLNKFDLLALCGLTLLYQVVDLKPDGKLTRDVARLVNITAKALGKAEAPGCVEFSRVAAALAPVDKGHGAPSSSRGPMPAPARRSSSSSRAEGREKPSHPRQPEKLRRPTASTNPPEAALSPRSQQSLDSLTSEPSSSVQHQGQQRLSMPTAGTGTQRACPSRAIPDLNCLALNSTPYPTGPPSLSAGHDGRMQTLGGSSTSPSRHVAHGGDSASKLSAMSNAEWEALLGSMDGGLNNVYDAIYGGAILRDEAPVQARPFSPDSWVMTRISAANFARDDDAPGPQSVLSLSDESLSPGEEAPSSDLGLSVASAELNRLHVAEAFGYEFEGFPW</sequence>
<feature type="compositionally biased region" description="Basic and acidic residues" evidence="9">
    <location>
        <begin position="631"/>
        <end position="647"/>
    </location>
</feature>
<dbReference type="KEGG" id="uvi:66065385"/>
<dbReference type="RefSeq" id="XP_042998039.1">
    <property type="nucleotide sequence ID" value="XM_043142105.1"/>
</dbReference>
<name>A0A063BZ99_USTVR</name>
<dbReference type="GO" id="GO:0000981">
    <property type="term" value="F:DNA-binding transcription factor activity, RNA polymerase II-specific"/>
    <property type="evidence" value="ECO:0007669"/>
    <property type="project" value="InterPro"/>
</dbReference>
<gene>
    <name evidence="12" type="ORF">UV8b_04607</name>
    <name evidence="11" type="ORF">UVI_02028800</name>
</gene>
<dbReference type="InterPro" id="IPR050987">
    <property type="entry name" value="AtrR-like"/>
</dbReference>
<keyword evidence="4" id="KW-0805">Transcription regulation</keyword>
<dbReference type="Pfam" id="PF04082">
    <property type="entry name" value="Fungal_trans"/>
    <property type="match status" value="1"/>
</dbReference>
<dbReference type="EMBL" id="BBTG02000012">
    <property type="protein sequence ID" value="GAO14706.1"/>
    <property type="molecule type" value="Genomic_DNA"/>
</dbReference>
<keyword evidence="7" id="KW-0539">Nucleus</keyword>
<keyword evidence="3" id="KW-0862">Zinc</keyword>
<dbReference type="PANTHER" id="PTHR46910:SF12">
    <property type="entry name" value="REGULATORY PROTEIN CAT8"/>
    <property type="match status" value="1"/>
</dbReference>
<accession>A0A063BZ99</accession>
<feature type="compositionally biased region" description="Low complexity" evidence="9">
    <location>
        <begin position="610"/>
        <end position="630"/>
    </location>
</feature>
<evidence type="ECO:0000256" key="4">
    <source>
        <dbReference type="ARBA" id="ARBA00023015"/>
    </source>
</evidence>
<dbReference type="EMBL" id="CP072756">
    <property type="protein sequence ID" value="QUC20366.1"/>
    <property type="molecule type" value="Genomic_DNA"/>
</dbReference>
<evidence type="ECO:0000256" key="3">
    <source>
        <dbReference type="ARBA" id="ARBA00022833"/>
    </source>
</evidence>
<dbReference type="PROSITE" id="PS50048">
    <property type="entry name" value="ZN2_CY6_FUNGAL_2"/>
    <property type="match status" value="1"/>
</dbReference>
<feature type="region of interest" description="Disordered" evidence="9">
    <location>
        <begin position="604"/>
        <end position="700"/>
    </location>
</feature>
<feature type="region of interest" description="Disordered" evidence="9">
    <location>
        <begin position="721"/>
        <end position="753"/>
    </location>
</feature>
<dbReference type="Pfam" id="PF00172">
    <property type="entry name" value="Zn_clus"/>
    <property type="match status" value="1"/>
</dbReference>
<dbReference type="Proteomes" id="UP000054053">
    <property type="component" value="Unassembled WGS sequence"/>
</dbReference>
<dbReference type="InterPro" id="IPR001138">
    <property type="entry name" value="Zn2Cys6_DnaBD"/>
</dbReference>
<dbReference type="SUPFAM" id="SSF57701">
    <property type="entry name" value="Zn2/Cys6 DNA-binding domain"/>
    <property type="match status" value="1"/>
</dbReference>
<proteinExistence type="predicted"/>
<evidence type="ECO:0000256" key="5">
    <source>
        <dbReference type="ARBA" id="ARBA00023125"/>
    </source>
</evidence>
<evidence type="ECO:0000256" key="1">
    <source>
        <dbReference type="ARBA" id="ARBA00004123"/>
    </source>
</evidence>
<keyword evidence="13" id="KW-1185">Reference proteome</keyword>
<evidence type="ECO:0000256" key="7">
    <source>
        <dbReference type="ARBA" id="ARBA00023242"/>
    </source>
</evidence>
<feature type="region of interest" description="Disordered" evidence="9">
    <location>
        <begin position="104"/>
        <end position="132"/>
    </location>
</feature>
<reference evidence="14" key="2">
    <citation type="journal article" date="2016" name="Genome Announc.">
        <title>Genome sequence of Ustilaginoidea virens IPU010, a rice pathogenic fungus causing false smut.</title>
        <authorList>
            <person name="Kumagai T."/>
            <person name="Ishii T."/>
            <person name="Terai G."/>
            <person name="Umemura M."/>
            <person name="Machida M."/>
            <person name="Asai K."/>
        </authorList>
    </citation>
    <scope>NUCLEOTIDE SEQUENCE [LARGE SCALE GENOMIC DNA]</scope>
    <source>
        <strain evidence="14">IPU010</strain>
    </source>
</reference>
<feature type="compositionally biased region" description="Low complexity" evidence="9">
    <location>
        <begin position="667"/>
        <end position="678"/>
    </location>
</feature>
<dbReference type="HOGENOM" id="CLU_007124_0_0_1"/>
<comment type="subcellular location">
    <subcellularLocation>
        <location evidence="1">Nucleus</location>
    </subcellularLocation>
</comment>
<feature type="domain" description="Zn(2)-C6 fungal-type" evidence="10">
    <location>
        <begin position="23"/>
        <end position="53"/>
    </location>
</feature>
<dbReference type="FunFam" id="4.10.240.10:FF:000007">
    <property type="entry name" value="C6 transcription factor FacB"/>
    <property type="match status" value="1"/>
</dbReference>
<dbReference type="OrthoDB" id="1924787at2759"/>
<keyword evidence="6" id="KW-0804">Transcription</keyword>
<feature type="compositionally biased region" description="Polar residues" evidence="9">
    <location>
        <begin position="679"/>
        <end position="699"/>
    </location>
</feature>
<evidence type="ECO:0000256" key="2">
    <source>
        <dbReference type="ARBA" id="ARBA00022723"/>
    </source>
</evidence>
<dbReference type="GO" id="GO:0005634">
    <property type="term" value="C:nucleus"/>
    <property type="evidence" value="ECO:0007669"/>
    <property type="project" value="UniProtKB-SubCell"/>
</dbReference>
<dbReference type="CDD" id="cd12148">
    <property type="entry name" value="fungal_TF_MHR"/>
    <property type="match status" value="1"/>
</dbReference>
<dbReference type="GO" id="GO:0003677">
    <property type="term" value="F:DNA binding"/>
    <property type="evidence" value="ECO:0007669"/>
    <property type="project" value="UniProtKB-KW"/>
</dbReference>
<evidence type="ECO:0000313" key="11">
    <source>
        <dbReference type="EMBL" id="GAO14706.1"/>
    </source>
</evidence>
<dbReference type="InterPro" id="IPR007219">
    <property type="entry name" value="XnlR_reg_dom"/>
</dbReference>
<dbReference type="GO" id="GO:0006351">
    <property type="term" value="P:DNA-templated transcription"/>
    <property type="evidence" value="ECO:0007669"/>
    <property type="project" value="InterPro"/>
</dbReference>
<evidence type="ECO:0000313" key="12">
    <source>
        <dbReference type="EMBL" id="QUC20366.1"/>
    </source>
</evidence>
<keyword evidence="8" id="KW-0175">Coiled coil</keyword>
<reference evidence="12" key="3">
    <citation type="submission" date="2020-03" db="EMBL/GenBank/DDBJ databases">
        <title>A mixture of massive structural variations and highly conserved coding sequences in Ustilaginoidea virens genome.</title>
        <authorList>
            <person name="Zhang K."/>
            <person name="Zhao Z."/>
            <person name="Zhang Z."/>
            <person name="Li Y."/>
            <person name="Hsiang T."/>
            <person name="Sun W."/>
        </authorList>
    </citation>
    <scope>NUCLEOTIDE SEQUENCE</scope>
    <source>
        <strain evidence="12">UV-8b</strain>
    </source>
</reference>
<dbReference type="PANTHER" id="PTHR46910">
    <property type="entry name" value="TRANSCRIPTION FACTOR PDR1"/>
    <property type="match status" value="1"/>
</dbReference>
<keyword evidence="2" id="KW-0479">Metal-binding</keyword>
<dbReference type="Gene3D" id="4.10.240.10">
    <property type="entry name" value="Zn(2)-C6 fungal-type DNA-binding domain"/>
    <property type="match status" value="1"/>
</dbReference>
<evidence type="ECO:0000256" key="8">
    <source>
        <dbReference type="SAM" id="Coils"/>
    </source>
</evidence>
<dbReference type="CDD" id="cd00067">
    <property type="entry name" value="GAL4"/>
    <property type="match status" value="1"/>
</dbReference>
<dbReference type="GeneID" id="66065385"/>
<keyword evidence="5" id="KW-0238">DNA-binding</keyword>
<dbReference type="AlphaFoldDB" id="A0A063BZ99"/>
<dbReference type="PROSITE" id="PS00463">
    <property type="entry name" value="ZN2_CY6_FUNGAL_1"/>
    <property type="match status" value="1"/>
</dbReference>
<dbReference type="SMART" id="SM00066">
    <property type="entry name" value="GAL4"/>
    <property type="match status" value="1"/>
</dbReference>
<feature type="coiled-coil region" evidence="8">
    <location>
        <begin position="67"/>
        <end position="94"/>
    </location>
</feature>
<evidence type="ECO:0000256" key="9">
    <source>
        <dbReference type="SAM" id="MobiDB-lite"/>
    </source>
</evidence>